<reference evidence="20" key="3">
    <citation type="submission" date="2025-09" db="UniProtKB">
        <authorList>
            <consortium name="Ensembl"/>
        </authorList>
    </citation>
    <scope>IDENTIFICATION</scope>
</reference>
<comment type="function">
    <text evidence="13">Putative taste receptor. TAS1R2/TAS1R3 recognizes diverse natural and synthetic sweeteners.</text>
</comment>
<evidence type="ECO:0000256" key="6">
    <source>
        <dbReference type="ARBA" id="ARBA00022729"/>
    </source>
</evidence>
<keyword evidence="4" id="KW-0716">Sensory transduction</keyword>
<dbReference type="FunFam" id="2.10.50.30:FF:000004">
    <property type="entry name" value="Taste receptor type 1 member 3-like protein"/>
    <property type="match status" value="1"/>
</dbReference>
<feature type="transmembrane region" description="Helical" evidence="18">
    <location>
        <begin position="12"/>
        <end position="34"/>
    </location>
</feature>
<keyword evidence="5 18" id="KW-0812">Transmembrane</keyword>
<dbReference type="FunFam" id="3.40.50.2300:FF:000016">
    <property type="entry name" value="Taste 1 receptor member 2"/>
    <property type="match status" value="1"/>
</dbReference>
<dbReference type="GO" id="GO:0005886">
    <property type="term" value="C:plasma membrane"/>
    <property type="evidence" value="ECO:0007669"/>
    <property type="project" value="UniProtKB-SubCell"/>
</dbReference>
<dbReference type="Pfam" id="PF01094">
    <property type="entry name" value="ANF_receptor"/>
    <property type="match status" value="1"/>
</dbReference>
<dbReference type="GeneTree" id="ENSGT00940000156136"/>
<evidence type="ECO:0000256" key="15">
    <source>
        <dbReference type="ARBA" id="ARBA00038699"/>
    </source>
</evidence>
<evidence type="ECO:0000256" key="14">
    <source>
        <dbReference type="ARBA" id="ARBA00038492"/>
    </source>
</evidence>
<dbReference type="InParanoid" id="A0A5F4W041"/>
<dbReference type="SUPFAM" id="SSF53822">
    <property type="entry name" value="Periplasmic binding protein-like I"/>
    <property type="match status" value="1"/>
</dbReference>
<feature type="transmembrane region" description="Helical" evidence="18">
    <location>
        <begin position="755"/>
        <end position="776"/>
    </location>
</feature>
<dbReference type="CDD" id="cd15288">
    <property type="entry name" value="7tmC_TAS1R2"/>
    <property type="match status" value="1"/>
</dbReference>
<dbReference type="Gene3D" id="3.40.50.2300">
    <property type="match status" value="2"/>
</dbReference>
<feature type="transmembrane region" description="Helical" evidence="18">
    <location>
        <begin position="814"/>
        <end position="835"/>
    </location>
</feature>
<comment type="subcellular location">
    <subcellularLocation>
        <location evidence="1">Cell membrane</location>
        <topology evidence="1">Multi-pass membrane protein</topology>
    </subcellularLocation>
</comment>
<feature type="transmembrane region" description="Helical" evidence="18">
    <location>
        <begin position="594"/>
        <end position="615"/>
    </location>
</feature>
<evidence type="ECO:0000256" key="5">
    <source>
        <dbReference type="ARBA" id="ARBA00022692"/>
    </source>
</evidence>
<name>A0A5F4W041_CALJA</name>
<reference evidence="20" key="2">
    <citation type="submission" date="2025-08" db="UniProtKB">
        <authorList>
            <consortium name="Ensembl"/>
        </authorList>
    </citation>
    <scope>IDENTIFICATION</scope>
</reference>
<dbReference type="PANTHER" id="PTHR24061">
    <property type="entry name" value="CALCIUM-SENSING RECEPTOR-RELATED"/>
    <property type="match status" value="1"/>
</dbReference>
<evidence type="ECO:0000256" key="12">
    <source>
        <dbReference type="ARBA" id="ARBA00023224"/>
    </source>
</evidence>
<dbReference type="SMR" id="A0A5F4W041"/>
<protein>
    <recommendedName>
        <fullName evidence="16">Taste receptor type 1 member 2</fullName>
    </recommendedName>
    <alternativeName>
        <fullName evidence="17">Sweet taste receptor T1R2</fullName>
    </alternativeName>
</protein>
<dbReference type="GO" id="GO:0004930">
    <property type="term" value="F:G protein-coupled receptor activity"/>
    <property type="evidence" value="ECO:0007669"/>
    <property type="project" value="UniProtKB-KW"/>
</dbReference>
<dbReference type="Proteomes" id="UP000008225">
    <property type="component" value="Chromosome 7"/>
</dbReference>
<dbReference type="OrthoDB" id="5984008at2759"/>
<evidence type="ECO:0000256" key="13">
    <source>
        <dbReference type="ARBA" id="ARBA00037659"/>
    </source>
</evidence>
<feature type="domain" description="G-protein coupled receptors family 3 profile" evidence="19">
    <location>
        <begin position="592"/>
        <end position="850"/>
    </location>
</feature>
<keyword evidence="8" id="KW-0297">G-protein coupled receptor</keyword>
<gene>
    <name evidence="20" type="primary">TAS1R2</name>
</gene>
<dbReference type="AlphaFoldDB" id="A0A5F4W041"/>
<evidence type="ECO:0000256" key="10">
    <source>
        <dbReference type="ARBA" id="ARBA00023170"/>
    </source>
</evidence>
<keyword evidence="6" id="KW-0732">Signal</keyword>
<comment type="similarity">
    <text evidence="14">Belongs to the G-protein coupled receptor 3 family. TAS1R subfamily.</text>
</comment>
<evidence type="ECO:0000256" key="7">
    <source>
        <dbReference type="ARBA" id="ARBA00022989"/>
    </source>
</evidence>
<sequence>MVVTLVDIGRVVMEVIVITATWIIVSVVATWSIVPLEMCHGDSDVKIPESSEVVPFQPMPWLSCGSEEEGWFSYPSLPHSESTSTSCCCGPSRYEMKVSGYNLMQAMRFAVEEINNDSSLLPNVLLGYEMVDVCYISNNVQPALYFLAQEDNLLPIREDYSNYVPRVVAVIGPENSESVMTVAHFLSLFLLPQITYSAISDQLQDKQRFPALLRTTPSAKHHIEAMVQLMLHFHWNWISVLVSSDTYGRDNGQMLGDRLAGGDICIAFQETLPTLQSNQDIMPEDHQRLVSIVEKLQQSTARVVVVFSPDLSLYNFFREVLRQNFTGAVWIASESWAIDPVLHNLTGLHRTGTFLGITIQNVPIPGFSEFRVRGPQAGPTNQRSTCNQECDTCLNSTLSFNTVLRLSGERIVYSVYSAVYAVAHALHSLLSCDHSTCTKRVVYPWQLLEEIWKVNFTLLDHQIFFDPQGDVALHLEIVQWQWDLSQNPFQSIASYNPLQGRLKHIQDISWHTINNTIPVSMCSKRCQSGQKKKPVGIHTCCFECIDCLPGTFLNQTANEYDCQACLSNEWSHQSETSCFKRRLSFLEWHEAPTIAVALLAALGFLSTLAILVIFWRHFHTPMVRSAGGPMCFLMLTLLLVAYMVVPVYVGPPKVTTCLCRQALFPVCFTICISCITMRSFQIVCVFKMASRFPRAYSYWVRYQGSYVSVAFITALKVVTVVISLLATGLNPTTRADTDDPKIMIISCNPNYRNSLLFNTSLDLLLSVVGFSFAYMGKELPTNYNEAKFITFSMTFYFTSSVSLCTFMSVYDGVLVTIVDLLVTVFNLLAISLGYFGPKCYMILFYPERNTPAYFNSMIQGYTMRRD</sequence>
<dbReference type="GO" id="GO:0033041">
    <property type="term" value="F:sweet taste receptor activity"/>
    <property type="evidence" value="ECO:0007669"/>
    <property type="project" value="Ensembl"/>
</dbReference>
<dbReference type="Pfam" id="PF07562">
    <property type="entry name" value="NCD3G"/>
    <property type="match status" value="1"/>
</dbReference>
<dbReference type="InterPro" id="IPR011500">
    <property type="entry name" value="GPCR_3_9-Cys_dom"/>
</dbReference>
<evidence type="ECO:0000259" key="19">
    <source>
        <dbReference type="PROSITE" id="PS50259"/>
    </source>
</evidence>
<dbReference type="Gene3D" id="2.10.50.30">
    <property type="entry name" value="GPCR, family 3, nine cysteines domain"/>
    <property type="match status" value="1"/>
</dbReference>
<comment type="subunit">
    <text evidence="15">Forms heterodimers with TAS1R3.</text>
</comment>
<evidence type="ECO:0000256" key="3">
    <source>
        <dbReference type="ARBA" id="ARBA00022480"/>
    </source>
</evidence>
<dbReference type="PRINTS" id="PR00248">
    <property type="entry name" value="GPCRMGR"/>
</dbReference>
<dbReference type="InterPro" id="IPR017978">
    <property type="entry name" value="GPCR_3_C"/>
</dbReference>
<organism evidence="20 21">
    <name type="scientific">Callithrix jacchus</name>
    <name type="common">White-tufted-ear marmoset</name>
    <name type="synonym">Simia Jacchus</name>
    <dbReference type="NCBI Taxonomy" id="9483"/>
    <lineage>
        <taxon>Eukaryota</taxon>
        <taxon>Metazoa</taxon>
        <taxon>Chordata</taxon>
        <taxon>Craniata</taxon>
        <taxon>Vertebrata</taxon>
        <taxon>Euteleostomi</taxon>
        <taxon>Mammalia</taxon>
        <taxon>Eutheria</taxon>
        <taxon>Euarchontoglires</taxon>
        <taxon>Primates</taxon>
        <taxon>Haplorrhini</taxon>
        <taxon>Platyrrhini</taxon>
        <taxon>Cebidae</taxon>
        <taxon>Callitrichinae</taxon>
        <taxon>Callithrix</taxon>
        <taxon>Callithrix</taxon>
    </lineage>
</organism>
<evidence type="ECO:0000256" key="16">
    <source>
        <dbReference type="ARBA" id="ARBA00040704"/>
    </source>
</evidence>
<dbReference type="GO" id="GO:1903767">
    <property type="term" value="C:sweet taste receptor complex"/>
    <property type="evidence" value="ECO:0007669"/>
    <property type="project" value="Ensembl"/>
</dbReference>
<evidence type="ECO:0000256" key="1">
    <source>
        <dbReference type="ARBA" id="ARBA00004651"/>
    </source>
</evidence>
<dbReference type="KEGG" id="cjc:100386065"/>
<dbReference type="InterPro" id="IPR028082">
    <property type="entry name" value="Peripla_BP_I"/>
</dbReference>
<reference evidence="20" key="1">
    <citation type="submission" date="2009-03" db="EMBL/GenBank/DDBJ databases">
        <authorList>
            <person name="Warren W."/>
            <person name="Ye L."/>
            <person name="Minx P."/>
            <person name="Worley K."/>
            <person name="Gibbs R."/>
            <person name="Wilson R.K."/>
        </authorList>
    </citation>
    <scope>NUCLEOTIDE SEQUENCE [LARGE SCALE GENOMIC DNA]</scope>
</reference>
<evidence type="ECO:0000313" key="20">
    <source>
        <dbReference type="Ensembl" id="ENSCJAP00000071214.1"/>
    </source>
</evidence>
<dbReference type="PROSITE" id="PS50259">
    <property type="entry name" value="G_PROTEIN_RECEP_F3_4"/>
    <property type="match status" value="1"/>
</dbReference>
<dbReference type="InterPro" id="IPR038550">
    <property type="entry name" value="GPCR_3_9-Cys_sf"/>
</dbReference>
<keyword evidence="10" id="KW-0675">Receptor</keyword>
<evidence type="ECO:0000256" key="8">
    <source>
        <dbReference type="ARBA" id="ARBA00023040"/>
    </source>
</evidence>
<dbReference type="GO" id="GO:0032467">
    <property type="term" value="P:positive regulation of cytokinesis"/>
    <property type="evidence" value="ECO:0007669"/>
    <property type="project" value="Ensembl"/>
</dbReference>
<dbReference type="PANTHER" id="PTHR24061:SF517">
    <property type="entry name" value="TASTE RECEPTOR TYPE 1 MEMBER 2"/>
    <property type="match status" value="1"/>
</dbReference>
<keyword evidence="2" id="KW-1003">Cell membrane</keyword>
<evidence type="ECO:0000256" key="9">
    <source>
        <dbReference type="ARBA" id="ARBA00023136"/>
    </source>
</evidence>
<keyword evidence="12" id="KW-0807">Transducer</keyword>
<dbReference type="FunCoup" id="A0A5F4W041">
    <property type="interactions" value="110"/>
</dbReference>
<dbReference type="GeneID" id="100386065"/>
<evidence type="ECO:0000313" key="21">
    <source>
        <dbReference type="Proteomes" id="UP000008225"/>
    </source>
</evidence>
<dbReference type="PROSITE" id="PS00981">
    <property type="entry name" value="G_PROTEIN_RECEP_F3_3"/>
    <property type="match status" value="1"/>
</dbReference>
<feature type="transmembrane region" description="Helical" evidence="18">
    <location>
        <begin position="788"/>
        <end position="808"/>
    </location>
</feature>
<dbReference type="OMA" id="STCLCRQ"/>
<feature type="transmembrane region" description="Helical" evidence="18">
    <location>
        <begin position="627"/>
        <end position="650"/>
    </location>
</feature>
<keyword evidence="7 18" id="KW-1133">Transmembrane helix</keyword>
<dbReference type="InterPro" id="IPR001828">
    <property type="entry name" value="ANF_lig-bd_rcpt"/>
</dbReference>
<keyword evidence="9 18" id="KW-0472">Membrane</keyword>
<evidence type="ECO:0000256" key="11">
    <source>
        <dbReference type="ARBA" id="ARBA00023180"/>
    </source>
</evidence>
<feature type="transmembrane region" description="Helical" evidence="18">
    <location>
        <begin position="706"/>
        <end position="726"/>
    </location>
</feature>
<dbReference type="Pfam" id="PF00003">
    <property type="entry name" value="7tm_3"/>
    <property type="match status" value="1"/>
</dbReference>
<feature type="transmembrane region" description="Helical" evidence="18">
    <location>
        <begin position="662"/>
        <end position="686"/>
    </location>
</feature>
<proteinExistence type="inferred from homology"/>
<evidence type="ECO:0000256" key="4">
    <source>
        <dbReference type="ARBA" id="ARBA00022606"/>
    </source>
</evidence>
<keyword evidence="21" id="KW-1185">Reference proteome</keyword>
<accession>A0A5F4W041</accession>
<dbReference type="CTD" id="80834"/>
<keyword evidence="3" id="KW-0919">Taste</keyword>
<keyword evidence="11" id="KW-0325">Glycoprotein</keyword>
<evidence type="ECO:0000256" key="2">
    <source>
        <dbReference type="ARBA" id="ARBA00022475"/>
    </source>
</evidence>
<dbReference type="Bgee" id="ENSCJAG00000007516">
    <property type="expression patterns" value="Expressed in liver and 5 other cell types or tissues"/>
</dbReference>
<dbReference type="InterPro" id="IPR000337">
    <property type="entry name" value="GPCR_3"/>
</dbReference>
<dbReference type="InterPro" id="IPR000068">
    <property type="entry name" value="GPCR_3_Ca_sens_rcpt-rel"/>
</dbReference>
<evidence type="ECO:0000256" key="17">
    <source>
        <dbReference type="ARBA" id="ARBA00042616"/>
    </source>
</evidence>
<dbReference type="Ensembl" id="ENSCJAT00000100746.2">
    <property type="protein sequence ID" value="ENSCJAP00000071214.1"/>
    <property type="gene ID" value="ENSCJAG00000007516.5"/>
</dbReference>
<dbReference type="STRING" id="9483.ENSCJAP00000071214"/>
<dbReference type="InterPro" id="IPR017979">
    <property type="entry name" value="GPCR_3_CS"/>
</dbReference>
<dbReference type="RefSeq" id="XP_002750402.4">
    <property type="nucleotide sequence ID" value="XM_002750356.5"/>
</dbReference>
<evidence type="ECO:0000256" key="18">
    <source>
        <dbReference type="SAM" id="Phobius"/>
    </source>
</evidence>